<evidence type="ECO:0000259" key="6">
    <source>
        <dbReference type="PROSITE" id="PS50850"/>
    </source>
</evidence>
<reference evidence="7 8" key="1">
    <citation type="submission" date="2020-10" db="EMBL/GenBank/DDBJ databases">
        <authorList>
            <person name="Peeters C."/>
        </authorList>
    </citation>
    <scope>NUCLEOTIDE SEQUENCE [LARGE SCALE GENOMIC DNA]</scope>
    <source>
        <strain evidence="7 8">LMG 27952</strain>
    </source>
</reference>
<feature type="transmembrane region" description="Helical" evidence="5">
    <location>
        <begin position="313"/>
        <end position="334"/>
    </location>
</feature>
<feature type="transmembrane region" description="Helical" evidence="5">
    <location>
        <begin position="233"/>
        <end position="252"/>
    </location>
</feature>
<dbReference type="Gene3D" id="1.20.1250.20">
    <property type="entry name" value="MFS general substrate transporter like domains"/>
    <property type="match status" value="2"/>
</dbReference>
<evidence type="ECO:0000256" key="1">
    <source>
        <dbReference type="ARBA" id="ARBA00004141"/>
    </source>
</evidence>
<dbReference type="InterPro" id="IPR020846">
    <property type="entry name" value="MFS_dom"/>
</dbReference>
<sequence>MQPDVAPSRRVKTIQRQTLILLVICVSISTIDRAALAVANPLVRHDLGLSVSEMGLLLSAFLWAYAIAQLPIGPLIDRFGPRRVLTAGIAVWSTAQMLCGAATGTLAFAGSRALLGVGEAPQFPTAACAARDWFAVRDRGRATGWFMCASYLGTGIAAPLITGLMLSFGWRWMFVIMGVLGLIVALVWGLKYRSPHEVALGEAERAYFGTPANGGARAQQVSLRQWASLFRSGTTWGMLAGYFGIIYVNWLFNTWLPGYLHMERHMSLVQVGWMAAIPYSCAVVGAITAGYLVDWLSKRGASLTASRKAPACVFLVVQTLLVICAVSSTSNAVAIACLSGAMFCGTAATTIAWAMVSVFAPAAYTGSLGSLQNFGGYLGGACAPIVTGLIVQKTGSFDLALYIGAGMSLLAALAYVALVRGKIAVEQEEETPALVG</sequence>
<dbReference type="InterPro" id="IPR036259">
    <property type="entry name" value="MFS_trans_sf"/>
</dbReference>
<dbReference type="RefSeq" id="WP_201699388.1">
    <property type="nucleotide sequence ID" value="NZ_CAJHCQ010000019.1"/>
</dbReference>
<proteinExistence type="predicted"/>
<dbReference type="PROSITE" id="PS50850">
    <property type="entry name" value="MFS"/>
    <property type="match status" value="1"/>
</dbReference>
<feature type="transmembrane region" description="Helical" evidence="5">
    <location>
        <begin position="144"/>
        <end position="166"/>
    </location>
</feature>
<keyword evidence="3 5" id="KW-1133">Transmembrane helix</keyword>
<evidence type="ECO:0000256" key="2">
    <source>
        <dbReference type="ARBA" id="ARBA00022692"/>
    </source>
</evidence>
<evidence type="ECO:0000313" key="8">
    <source>
        <dbReference type="Proteomes" id="UP000656319"/>
    </source>
</evidence>
<dbReference type="InterPro" id="IPR050382">
    <property type="entry name" value="MFS_Na/Anion_cotransporter"/>
</dbReference>
<evidence type="ECO:0000256" key="4">
    <source>
        <dbReference type="ARBA" id="ARBA00023136"/>
    </source>
</evidence>
<dbReference type="PANTHER" id="PTHR11662:SF446">
    <property type="entry name" value="SODIUM-DEPENDENT PHOSPHATE TRANSPORT PROTEIN 1, CHLOROPLASTIC"/>
    <property type="match status" value="1"/>
</dbReference>
<evidence type="ECO:0000313" key="7">
    <source>
        <dbReference type="EMBL" id="CAD6555584.1"/>
    </source>
</evidence>
<name>A0ABM8P3N4_9BURK</name>
<dbReference type="Proteomes" id="UP000656319">
    <property type="component" value="Unassembled WGS sequence"/>
</dbReference>
<comment type="caution">
    <text evidence="7">The sequence shown here is derived from an EMBL/GenBank/DDBJ whole genome shotgun (WGS) entry which is preliminary data.</text>
</comment>
<keyword evidence="8" id="KW-1185">Reference proteome</keyword>
<feature type="transmembrane region" description="Helical" evidence="5">
    <location>
        <begin position="55"/>
        <end position="76"/>
    </location>
</feature>
<dbReference type="SUPFAM" id="SSF103473">
    <property type="entry name" value="MFS general substrate transporter"/>
    <property type="match status" value="1"/>
</dbReference>
<feature type="transmembrane region" description="Helical" evidence="5">
    <location>
        <begin position="172"/>
        <end position="190"/>
    </location>
</feature>
<dbReference type="PIRSF" id="PIRSF002808">
    <property type="entry name" value="Hexose_phosphate_transp"/>
    <property type="match status" value="1"/>
</dbReference>
<dbReference type="Pfam" id="PF07690">
    <property type="entry name" value="MFS_1"/>
    <property type="match status" value="1"/>
</dbReference>
<feature type="domain" description="Major facilitator superfamily (MFS) profile" evidence="6">
    <location>
        <begin position="18"/>
        <end position="423"/>
    </location>
</feature>
<organism evidence="7 8">
    <name type="scientific">Paraburkholderia hiiakae</name>
    <dbReference type="NCBI Taxonomy" id="1081782"/>
    <lineage>
        <taxon>Bacteria</taxon>
        <taxon>Pseudomonadati</taxon>
        <taxon>Pseudomonadota</taxon>
        <taxon>Betaproteobacteria</taxon>
        <taxon>Burkholderiales</taxon>
        <taxon>Burkholderiaceae</taxon>
        <taxon>Paraburkholderia</taxon>
    </lineage>
</organism>
<dbReference type="PANTHER" id="PTHR11662">
    <property type="entry name" value="SOLUTE CARRIER FAMILY 17"/>
    <property type="match status" value="1"/>
</dbReference>
<feature type="transmembrane region" description="Helical" evidence="5">
    <location>
        <begin position="340"/>
        <end position="362"/>
    </location>
</feature>
<evidence type="ECO:0000256" key="5">
    <source>
        <dbReference type="SAM" id="Phobius"/>
    </source>
</evidence>
<gene>
    <name evidence="7" type="primary">lgoT_2</name>
    <name evidence="7" type="ORF">LMG27952_05856</name>
</gene>
<dbReference type="CDD" id="cd17319">
    <property type="entry name" value="MFS_ExuT_GudP_like"/>
    <property type="match status" value="1"/>
</dbReference>
<keyword evidence="4 5" id="KW-0472">Membrane</keyword>
<comment type="subcellular location">
    <subcellularLocation>
        <location evidence="1">Membrane</location>
        <topology evidence="1">Multi-pass membrane protein</topology>
    </subcellularLocation>
</comment>
<evidence type="ECO:0000256" key="3">
    <source>
        <dbReference type="ARBA" id="ARBA00022989"/>
    </source>
</evidence>
<feature type="transmembrane region" description="Helical" evidence="5">
    <location>
        <begin position="374"/>
        <end position="393"/>
    </location>
</feature>
<protein>
    <submittedName>
        <fullName evidence="7">L-galactonate transporter</fullName>
    </submittedName>
</protein>
<feature type="transmembrane region" description="Helical" evidence="5">
    <location>
        <begin position="399"/>
        <end position="418"/>
    </location>
</feature>
<feature type="transmembrane region" description="Helical" evidence="5">
    <location>
        <begin position="19"/>
        <end position="43"/>
    </location>
</feature>
<keyword evidence="2 5" id="KW-0812">Transmembrane</keyword>
<dbReference type="EMBL" id="CAJHCQ010000019">
    <property type="protein sequence ID" value="CAD6555584.1"/>
    <property type="molecule type" value="Genomic_DNA"/>
</dbReference>
<accession>A0ABM8P3N4</accession>
<dbReference type="InterPro" id="IPR000849">
    <property type="entry name" value="Sugar_P_transporter"/>
</dbReference>
<feature type="transmembrane region" description="Helical" evidence="5">
    <location>
        <begin position="272"/>
        <end position="293"/>
    </location>
</feature>
<dbReference type="InterPro" id="IPR011701">
    <property type="entry name" value="MFS"/>
</dbReference>